<dbReference type="InterPro" id="IPR036236">
    <property type="entry name" value="Znf_C2H2_sf"/>
</dbReference>
<gene>
    <name evidence="1" type="ORF">SSLN_LOCUS1338</name>
</gene>
<sequence>MTTPTIINHSIDVHLHDLRQLPLSPTPYTTFPIPTTSVATRYLRHHPITSDGVSVLTCPYYDCTFTSRIGLVGHLRIHLTEAGEYCQEH</sequence>
<dbReference type="Proteomes" id="UP000275846">
    <property type="component" value="Unassembled WGS sequence"/>
</dbReference>
<proteinExistence type="predicted"/>
<reference evidence="1 2" key="2">
    <citation type="submission" date="2018-11" db="EMBL/GenBank/DDBJ databases">
        <authorList>
            <consortium name="Pathogen Informatics"/>
        </authorList>
    </citation>
    <scope>NUCLEOTIDE SEQUENCE [LARGE SCALE GENOMIC DNA]</scope>
    <source>
        <strain evidence="1 2">NST_G2</strain>
    </source>
</reference>
<keyword evidence="2" id="KW-1185">Reference proteome</keyword>
<organism evidence="3">
    <name type="scientific">Schistocephalus solidus</name>
    <name type="common">Tapeworm</name>
    <dbReference type="NCBI Taxonomy" id="70667"/>
    <lineage>
        <taxon>Eukaryota</taxon>
        <taxon>Metazoa</taxon>
        <taxon>Spiralia</taxon>
        <taxon>Lophotrochozoa</taxon>
        <taxon>Platyhelminthes</taxon>
        <taxon>Cestoda</taxon>
        <taxon>Eucestoda</taxon>
        <taxon>Diphyllobothriidea</taxon>
        <taxon>Diphyllobothriidae</taxon>
        <taxon>Schistocephalus</taxon>
    </lineage>
</organism>
<dbReference type="OrthoDB" id="7762865at2759"/>
<dbReference type="AlphaFoldDB" id="A0A183SAU0"/>
<reference evidence="3" key="1">
    <citation type="submission" date="2016-06" db="UniProtKB">
        <authorList>
            <consortium name="WormBaseParasite"/>
        </authorList>
    </citation>
    <scope>IDENTIFICATION</scope>
</reference>
<evidence type="ECO:0000313" key="1">
    <source>
        <dbReference type="EMBL" id="VDL87501.1"/>
    </source>
</evidence>
<accession>A0A183SAU0</accession>
<dbReference type="EMBL" id="UYSU01002516">
    <property type="protein sequence ID" value="VDL87501.1"/>
    <property type="molecule type" value="Genomic_DNA"/>
</dbReference>
<evidence type="ECO:0000313" key="2">
    <source>
        <dbReference type="Proteomes" id="UP000275846"/>
    </source>
</evidence>
<dbReference type="SUPFAM" id="SSF57667">
    <property type="entry name" value="beta-beta-alpha zinc fingers"/>
    <property type="match status" value="1"/>
</dbReference>
<protein>
    <submittedName>
        <fullName evidence="3">C2H2-type domain-containing protein</fullName>
    </submittedName>
</protein>
<dbReference type="WBParaSite" id="SSLN_0000139201-mRNA-1">
    <property type="protein sequence ID" value="SSLN_0000139201-mRNA-1"/>
    <property type="gene ID" value="SSLN_0000139201"/>
</dbReference>
<evidence type="ECO:0000313" key="3">
    <source>
        <dbReference type="WBParaSite" id="SSLN_0000139201-mRNA-1"/>
    </source>
</evidence>
<name>A0A183SAU0_SCHSO</name>